<name>A0A562QRF0_9BACI</name>
<dbReference type="AlphaFoldDB" id="A0A562QRF0"/>
<dbReference type="RefSeq" id="WP_199757378.1">
    <property type="nucleotide sequence ID" value="NZ_VLKZ01000002.1"/>
</dbReference>
<comment type="caution">
    <text evidence="2">The sequence shown here is derived from an EMBL/GenBank/DDBJ whole genome shotgun (WGS) entry which is preliminary data.</text>
</comment>
<evidence type="ECO:0000256" key="1">
    <source>
        <dbReference type="SAM" id="Phobius"/>
    </source>
</evidence>
<keyword evidence="1" id="KW-1133">Transmembrane helix</keyword>
<evidence type="ECO:0000313" key="3">
    <source>
        <dbReference type="Proteomes" id="UP000315711"/>
    </source>
</evidence>
<keyword evidence="3" id="KW-1185">Reference proteome</keyword>
<protein>
    <submittedName>
        <fullName evidence="2">Uncharacterized protein</fullName>
    </submittedName>
</protein>
<proteinExistence type="predicted"/>
<accession>A0A562QRF0</accession>
<gene>
    <name evidence="2" type="ORF">IQ10_01020</name>
</gene>
<dbReference type="EMBL" id="VLKZ01000002">
    <property type="protein sequence ID" value="TWI59304.1"/>
    <property type="molecule type" value="Genomic_DNA"/>
</dbReference>
<feature type="transmembrane region" description="Helical" evidence="1">
    <location>
        <begin position="20"/>
        <end position="41"/>
    </location>
</feature>
<keyword evidence="1" id="KW-0472">Membrane</keyword>
<reference evidence="2 3" key="1">
    <citation type="journal article" date="2015" name="Stand. Genomic Sci.">
        <title>Genomic Encyclopedia of Bacterial and Archaeal Type Strains, Phase III: the genomes of soil and plant-associated and newly described type strains.</title>
        <authorList>
            <person name="Whitman W.B."/>
            <person name="Woyke T."/>
            <person name="Klenk H.P."/>
            <person name="Zhou Y."/>
            <person name="Lilburn T.G."/>
            <person name="Beck B.J."/>
            <person name="De Vos P."/>
            <person name="Vandamme P."/>
            <person name="Eisen J.A."/>
            <person name="Garrity G."/>
            <person name="Hugenholtz P."/>
            <person name="Kyrpides N.C."/>
        </authorList>
    </citation>
    <scope>NUCLEOTIDE SEQUENCE [LARGE SCALE GENOMIC DNA]</scope>
    <source>
        <strain evidence="2 3">CGMCC 1.10116</strain>
    </source>
</reference>
<sequence length="52" mass="5958">MVEQFVDYALGPHGRFLSDFYLQYQFPINTLVVAVAVYKLFSGKRKKEAGTN</sequence>
<organism evidence="2 3">
    <name type="scientific">Halalkalibacter nanhaiisediminis</name>
    <dbReference type="NCBI Taxonomy" id="688079"/>
    <lineage>
        <taxon>Bacteria</taxon>
        <taxon>Bacillati</taxon>
        <taxon>Bacillota</taxon>
        <taxon>Bacilli</taxon>
        <taxon>Bacillales</taxon>
        <taxon>Bacillaceae</taxon>
        <taxon>Halalkalibacter</taxon>
    </lineage>
</organism>
<keyword evidence="1" id="KW-0812">Transmembrane</keyword>
<evidence type="ECO:0000313" key="2">
    <source>
        <dbReference type="EMBL" id="TWI59304.1"/>
    </source>
</evidence>
<dbReference type="Proteomes" id="UP000315711">
    <property type="component" value="Unassembled WGS sequence"/>
</dbReference>